<feature type="region of interest" description="Disordered" evidence="1">
    <location>
        <begin position="30"/>
        <end position="80"/>
    </location>
</feature>
<dbReference type="EMBL" id="HBUE01059468">
    <property type="protein sequence ID" value="CAG6467982.1"/>
    <property type="molecule type" value="Transcribed_RNA"/>
</dbReference>
<organism evidence="2">
    <name type="scientific">Culex pipiens</name>
    <name type="common">House mosquito</name>
    <dbReference type="NCBI Taxonomy" id="7175"/>
    <lineage>
        <taxon>Eukaryota</taxon>
        <taxon>Metazoa</taxon>
        <taxon>Ecdysozoa</taxon>
        <taxon>Arthropoda</taxon>
        <taxon>Hexapoda</taxon>
        <taxon>Insecta</taxon>
        <taxon>Pterygota</taxon>
        <taxon>Neoptera</taxon>
        <taxon>Endopterygota</taxon>
        <taxon>Diptera</taxon>
        <taxon>Nematocera</taxon>
        <taxon>Culicoidea</taxon>
        <taxon>Culicidae</taxon>
        <taxon>Culicinae</taxon>
        <taxon>Culicini</taxon>
        <taxon>Culex</taxon>
        <taxon>Culex</taxon>
    </lineage>
</organism>
<dbReference type="AlphaFoldDB" id="A0A8D8MLF2"/>
<dbReference type="EMBL" id="HBUE01207548">
    <property type="protein sequence ID" value="CAG6532909.1"/>
    <property type="molecule type" value="Transcribed_RNA"/>
</dbReference>
<accession>A0A8D8MLF2</accession>
<sequence length="135" mass="15948">MPAVGAALAKDISVIARETMIRVLMEGQSYLPRHHSPRRQHSRSRVQRRRRGRPSPVRRRPASPTSPRRGFRSATGRWPDWPAVPARWRVRRVRALPVRPRLRPHRRPPPFHRPACHRLTPRHQCRYRTVLLVLT</sequence>
<dbReference type="EMBL" id="HBUE01313855">
    <property type="protein sequence ID" value="CAG6584781.1"/>
    <property type="molecule type" value="Transcribed_RNA"/>
</dbReference>
<name>A0A8D8MLF2_CULPI</name>
<dbReference type="EMBL" id="HBUE01207550">
    <property type="protein sequence ID" value="CAG6532912.1"/>
    <property type="molecule type" value="Transcribed_RNA"/>
</dbReference>
<dbReference type="EMBL" id="HBUE01059467">
    <property type="protein sequence ID" value="CAG6467980.1"/>
    <property type="molecule type" value="Transcribed_RNA"/>
</dbReference>
<dbReference type="EMBL" id="HBUE01313857">
    <property type="protein sequence ID" value="CAG6584784.1"/>
    <property type="molecule type" value="Transcribed_RNA"/>
</dbReference>
<reference evidence="2" key="1">
    <citation type="submission" date="2021-05" db="EMBL/GenBank/DDBJ databases">
        <authorList>
            <person name="Alioto T."/>
            <person name="Alioto T."/>
            <person name="Gomez Garrido J."/>
        </authorList>
    </citation>
    <scope>NUCLEOTIDE SEQUENCE</scope>
</reference>
<protein>
    <submittedName>
        <fullName evidence="2">(northern house mosquito) hypothetical protein</fullName>
    </submittedName>
</protein>
<feature type="compositionally biased region" description="Basic residues" evidence="1">
    <location>
        <begin position="32"/>
        <end position="61"/>
    </location>
</feature>
<proteinExistence type="predicted"/>
<evidence type="ECO:0000313" key="2">
    <source>
        <dbReference type="EMBL" id="CAG6532912.1"/>
    </source>
</evidence>
<evidence type="ECO:0000256" key="1">
    <source>
        <dbReference type="SAM" id="MobiDB-lite"/>
    </source>
</evidence>